<accession>A0A9W6MPT8</accession>
<protein>
    <recommendedName>
        <fullName evidence="3">Death on curing protein</fullName>
    </recommendedName>
</protein>
<organism evidence="1 2">
    <name type="scientific">Maricaulis virginensis</name>
    <dbReference type="NCBI Taxonomy" id="144022"/>
    <lineage>
        <taxon>Bacteria</taxon>
        <taxon>Pseudomonadati</taxon>
        <taxon>Pseudomonadota</taxon>
        <taxon>Alphaproteobacteria</taxon>
        <taxon>Maricaulales</taxon>
        <taxon>Maricaulaceae</taxon>
        <taxon>Maricaulis</taxon>
    </lineage>
</organism>
<dbReference type="InterPro" id="IPR053737">
    <property type="entry name" value="Type_II_TA_Toxin"/>
</dbReference>
<dbReference type="EMBL" id="BSFE01000016">
    <property type="protein sequence ID" value="GLK53965.1"/>
    <property type="molecule type" value="Genomic_DNA"/>
</dbReference>
<proteinExistence type="predicted"/>
<evidence type="ECO:0000313" key="2">
    <source>
        <dbReference type="Proteomes" id="UP001143486"/>
    </source>
</evidence>
<comment type="caution">
    <text evidence="1">The sequence shown here is derived from an EMBL/GenBank/DDBJ whole genome shotgun (WGS) entry which is preliminary data.</text>
</comment>
<evidence type="ECO:0008006" key="3">
    <source>
        <dbReference type="Google" id="ProtNLM"/>
    </source>
</evidence>
<dbReference type="AlphaFoldDB" id="A0A9W6MPT8"/>
<dbReference type="Proteomes" id="UP001143486">
    <property type="component" value="Unassembled WGS sequence"/>
</dbReference>
<evidence type="ECO:0000313" key="1">
    <source>
        <dbReference type="EMBL" id="GLK53965.1"/>
    </source>
</evidence>
<reference evidence="1" key="1">
    <citation type="journal article" date="2014" name="Int. J. Syst. Evol. Microbiol.">
        <title>Complete genome sequence of Corynebacterium casei LMG S-19264T (=DSM 44701T), isolated from a smear-ripened cheese.</title>
        <authorList>
            <consortium name="US DOE Joint Genome Institute (JGI-PGF)"/>
            <person name="Walter F."/>
            <person name="Albersmeier A."/>
            <person name="Kalinowski J."/>
            <person name="Ruckert C."/>
        </authorList>
    </citation>
    <scope>NUCLEOTIDE SEQUENCE</scope>
    <source>
        <strain evidence="1">VKM B-1513</strain>
    </source>
</reference>
<reference evidence="1" key="2">
    <citation type="submission" date="2023-01" db="EMBL/GenBank/DDBJ databases">
        <authorList>
            <person name="Sun Q."/>
            <person name="Evtushenko L."/>
        </authorList>
    </citation>
    <scope>NUCLEOTIDE SEQUENCE</scope>
    <source>
        <strain evidence="1">VKM B-1513</strain>
    </source>
</reference>
<name>A0A9W6MPT8_9PROT</name>
<gene>
    <name evidence="1" type="ORF">GCM10017621_34730</name>
</gene>
<sequence length="127" mass="13893">MTIIRLERDVVRAIYFLASQFAEGRQGCPSRALDRVEECLASPAEDVAHLAADLAVAVLRERVFPIANTQTAWLLAHTLLSVNGHAVQLEQTDAVFLMLDVQRGAIGRRQLAAALKYGRNIPVETAA</sequence>
<dbReference type="RefSeq" id="WP_271188297.1">
    <property type="nucleotide sequence ID" value="NZ_BSFE01000016.1"/>
</dbReference>
<keyword evidence="2" id="KW-1185">Reference proteome</keyword>
<dbReference type="Gene3D" id="1.20.120.1870">
    <property type="entry name" value="Fic/DOC protein, Fido domain"/>
    <property type="match status" value="1"/>
</dbReference>